<organism evidence="2 3">
    <name type="scientific">Pyricularia oryzae</name>
    <name type="common">Rice blast fungus</name>
    <name type="synonym">Magnaporthe oryzae</name>
    <dbReference type="NCBI Taxonomy" id="318829"/>
    <lineage>
        <taxon>Eukaryota</taxon>
        <taxon>Fungi</taxon>
        <taxon>Dikarya</taxon>
        <taxon>Ascomycota</taxon>
        <taxon>Pezizomycotina</taxon>
        <taxon>Sordariomycetes</taxon>
        <taxon>Sordariomycetidae</taxon>
        <taxon>Magnaporthales</taxon>
        <taxon>Pyriculariaceae</taxon>
        <taxon>Pyricularia</taxon>
    </lineage>
</organism>
<reference evidence="2 3" key="1">
    <citation type="journal article" date="2019" name="Mol. Biol. Evol.">
        <title>Blast fungal genomes show frequent chromosomal changes, gene gains and losses, and effector gene turnover.</title>
        <authorList>
            <person name="Gomez Luciano L.B."/>
            <person name="Jason Tsai I."/>
            <person name="Chuma I."/>
            <person name="Tosa Y."/>
            <person name="Chen Y.H."/>
            <person name="Li J.Y."/>
            <person name="Li M.Y."/>
            <person name="Jade Lu M.Y."/>
            <person name="Nakayashiki H."/>
            <person name="Li W.H."/>
        </authorList>
    </citation>
    <scope>NUCLEOTIDE SEQUENCE [LARGE SCALE GENOMIC DNA]</scope>
    <source>
        <strain evidence="2">MZ5-1-6</strain>
    </source>
</reference>
<evidence type="ECO:0000313" key="2">
    <source>
        <dbReference type="EMBL" id="QBZ58193.1"/>
    </source>
</evidence>
<feature type="compositionally biased region" description="Basic and acidic residues" evidence="1">
    <location>
        <begin position="81"/>
        <end position="90"/>
    </location>
</feature>
<proteinExistence type="predicted"/>
<dbReference type="EMBL" id="CP034206">
    <property type="protein sequence ID" value="QBZ58193.1"/>
    <property type="molecule type" value="Genomic_DNA"/>
</dbReference>
<feature type="region of interest" description="Disordered" evidence="1">
    <location>
        <begin position="66"/>
        <end position="96"/>
    </location>
</feature>
<gene>
    <name evidence="2" type="ORF">PoMZ_03137</name>
</gene>
<name>A0A4P7N6Z5_PYROR</name>
<evidence type="ECO:0000256" key="1">
    <source>
        <dbReference type="SAM" id="MobiDB-lite"/>
    </source>
</evidence>
<protein>
    <submittedName>
        <fullName evidence="2">Uncharacterized protein</fullName>
    </submittedName>
</protein>
<sequence length="96" mass="10235">MQQDASETEPTLDGYDAASLINPPEPITSNSNRLYGIAIRNSTQPPEMIVVGSALCPSINGLPGCFRGITRRGETSSQTGLEKKMPRPDEQGGSTE</sequence>
<accession>A0A4P7N6Z5</accession>
<dbReference type="Proteomes" id="UP000294847">
    <property type="component" value="Chromosome 3"/>
</dbReference>
<evidence type="ECO:0000313" key="3">
    <source>
        <dbReference type="Proteomes" id="UP000294847"/>
    </source>
</evidence>
<feature type="region of interest" description="Disordered" evidence="1">
    <location>
        <begin position="1"/>
        <end position="31"/>
    </location>
</feature>
<dbReference type="AlphaFoldDB" id="A0A4P7N6Z5"/>